<dbReference type="AlphaFoldDB" id="A0A7G2C4F9"/>
<organism evidence="5 6">
    <name type="scientific">Angomonas deanei</name>
    <dbReference type="NCBI Taxonomy" id="59799"/>
    <lineage>
        <taxon>Eukaryota</taxon>
        <taxon>Discoba</taxon>
        <taxon>Euglenozoa</taxon>
        <taxon>Kinetoplastea</taxon>
        <taxon>Metakinetoplastina</taxon>
        <taxon>Trypanosomatida</taxon>
        <taxon>Trypanosomatidae</taxon>
        <taxon>Strigomonadinae</taxon>
        <taxon>Angomonas</taxon>
    </lineage>
</organism>
<dbReference type="InterPro" id="IPR001251">
    <property type="entry name" value="CRAL-TRIO_dom"/>
</dbReference>
<name>A0A7G2C4F9_9TRYP</name>
<evidence type="ECO:0000259" key="4">
    <source>
        <dbReference type="Pfam" id="PF24044"/>
    </source>
</evidence>
<feature type="transmembrane region" description="Helical" evidence="2">
    <location>
        <begin position="655"/>
        <end position="676"/>
    </location>
</feature>
<proteinExistence type="predicted"/>
<dbReference type="InterPro" id="IPR053012">
    <property type="entry name" value="ER-organelle_contact"/>
</dbReference>
<reference evidence="5 6" key="1">
    <citation type="submission" date="2020-08" db="EMBL/GenBank/DDBJ databases">
        <authorList>
            <person name="Newling K."/>
            <person name="Davey J."/>
            <person name="Forrester S."/>
        </authorList>
    </citation>
    <scope>NUCLEOTIDE SEQUENCE [LARGE SCALE GENOMIC DNA]</scope>
    <source>
        <strain evidence="6">Crithidia deanei Carvalho (ATCC PRA-265)</strain>
    </source>
</reference>
<dbReference type="PANTHER" id="PTHR46384:SF2">
    <property type="entry name" value="CRAL-TRIO DOMAIN-CONTAINING PROTEIN"/>
    <property type="match status" value="1"/>
</dbReference>
<sequence>MNPRYTSLEDLGGVALSHKSEIDEIKKRFNIEHGYFDAWIYGFLENKKFDIEETVAKLHRRFDMEVNELGSYEVTDEVRKILSLGVIQEIGEDKFGRTVFLVTSKRETNDEKIRELQRQVFDMSIALGTRLRDDNKRCQMVMLINQEGANILKGDLTTLANRVAKYYPGGVDKMFVCKMGRMAAAVAKPVFKRMPAIVSERLVIVDDGDIKKGFLKDIFPDDVLPTHFGGKNDCDNEEHWVAYAERVEKYYNEMKNAIKSGKTVKDWEMEELGLVVRQQTSQQVASPRISAQPTGVFTNHSRQPSMTYSPAKGMLEDAVRKTTVNSTPSEYVPLKTCISEDLSMHTALTPEARVPYGDEEDGSNEGGVSWLQIIEPLPRSLALFFLDELLRWRDSIEEQEDIARYLLLDEYAKSFYSIALKKGVKEFSVTDERWYYGIPYPLRSLQHLILKYITLFNVVYFVSAVVFISCFCACVIVTIFFGFYVDYNYFFPLSAVLMMCMIQAASMCTRAIEMISSIVAGEVIPILRPFGRGGKVVQLILFCVIVCVQFVIFCIYASKNSPLMGLQVSFATGWLSATFIVLVTHLFFFTGYFDSAKGSENRLLSLPLFLIANFKGERTDHKMRSNLLRTSSIIICAIPLTISMLLGISFLISRIVSLFVCTMVAALTAAFTVSYYSKSVGNMVSGTLLRLTLWIMTISWLYATFTFGFTNYSGKWGVIVILSTCISGVLTILSILSIQLSPRSHLLRISFILTLAYIVGCWICCFPIVNFRMGLFCLALMVHNVIGIMFSTKSLTSISGVLFATAAPLLLALACILLGWYGTTVQYVGPQSLPRGDPTLNDLTDLEAYHRYPVCTLTLGDTNSLSIVDVALLTELVKADSTEVFNYDFNNWFSGTGVTYDGYIGSITADIEAWDLYRFTGDGWTFLVINNEHATSSILGTTAWIASIAMSPLSIFLPWQWTRTIVYVMSFAERLVDYKWNTLVDVIVAAVQREAATATGTVVVTGSGFAGGFASMAAAKAKVQGIVFASPGLLHLERELGINHEDYYTSVLQVGSIYGVLDCIGGRDAPTAQKMVCDGDARYCMSHLYMSRELLRACGDPLGRQHK</sequence>
<dbReference type="Proteomes" id="UP000515908">
    <property type="component" value="Chromosome 02"/>
</dbReference>
<feature type="domain" description="CRAL-TRIO" evidence="3">
    <location>
        <begin position="91"/>
        <end position="230"/>
    </location>
</feature>
<gene>
    <name evidence="5" type="ORF">ADEAN_000147800</name>
</gene>
<dbReference type="InterPro" id="IPR036865">
    <property type="entry name" value="CRAL-TRIO_dom_sf"/>
</dbReference>
<dbReference type="SUPFAM" id="SSF52087">
    <property type="entry name" value="CRAL/TRIO domain"/>
    <property type="match status" value="1"/>
</dbReference>
<feature type="transmembrane region" description="Helical" evidence="2">
    <location>
        <begin position="489"/>
        <end position="508"/>
    </location>
</feature>
<feature type="domain" description="DUF7353" evidence="4">
    <location>
        <begin position="10"/>
        <end position="68"/>
    </location>
</feature>
<feature type="transmembrane region" description="Helical" evidence="2">
    <location>
        <begin position="452"/>
        <end position="483"/>
    </location>
</feature>
<keyword evidence="2" id="KW-1133">Transmembrane helix</keyword>
<feature type="transmembrane region" description="Helical" evidence="2">
    <location>
        <begin position="775"/>
        <end position="792"/>
    </location>
</feature>
<dbReference type="GO" id="GO:0140284">
    <property type="term" value="C:endoplasmic reticulum-endosome membrane contact site"/>
    <property type="evidence" value="ECO:0007669"/>
    <property type="project" value="TreeGrafter"/>
</dbReference>
<dbReference type="InterPro" id="IPR055777">
    <property type="entry name" value="DUF7353"/>
</dbReference>
<evidence type="ECO:0000313" key="6">
    <source>
        <dbReference type="Proteomes" id="UP000515908"/>
    </source>
</evidence>
<evidence type="ECO:0000256" key="1">
    <source>
        <dbReference type="SAM" id="MobiDB-lite"/>
    </source>
</evidence>
<dbReference type="GO" id="GO:0012505">
    <property type="term" value="C:endomembrane system"/>
    <property type="evidence" value="ECO:0007669"/>
    <property type="project" value="TreeGrafter"/>
</dbReference>
<dbReference type="CDD" id="cd00170">
    <property type="entry name" value="SEC14"/>
    <property type="match status" value="1"/>
</dbReference>
<dbReference type="Gene3D" id="3.40.525.10">
    <property type="entry name" value="CRAL-TRIO lipid binding domain"/>
    <property type="match status" value="1"/>
</dbReference>
<evidence type="ECO:0000256" key="2">
    <source>
        <dbReference type="SAM" id="Phobius"/>
    </source>
</evidence>
<feature type="transmembrane region" description="Helical" evidence="2">
    <location>
        <begin position="570"/>
        <end position="593"/>
    </location>
</feature>
<evidence type="ECO:0000313" key="5">
    <source>
        <dbReference type="EMBL" id="CAD2214034.1"/>
    </source>
</evidence>
<feature type="transmembrane region" description="Helical" evidence="2">
    <location>
        <begin position="688"/>
        <end position="710"/>
    </location>
</feature>
<feature type="transmembrane region" description="Helical" evidence="2">
    <location>
        <begin position="750"/>
        <end position="769"/>
    </location>
</feature>
<protein>
    <submittedName>
        <fullName evidence="5">CRAL/TRIO domain containing protein, putative</fullName>
    </submittedName>
</protein>
<feature type="transmembrane region" description="Helical" evidence="2">
    <location>
        <begin position="627"/>
        <end position="649"/>
    </location>
</feature>
<feature type="transmembrane region" description="Helical" evidence="2">
    <location>
        <begin position="536"/>
        <end position="558"/>
    </location>
</feature>
<dbReference type="Pfam" id="PF00650">
    <property type="entry name" value="CRAL_TRIO"/>
    <property type="match status" value="1"/>
</dbReference>
<feature type="region of interest" description="Disordered" evidence="1">
    <location>
        <begin position="284"/>
        <end position="303"/>
    </location>
</feature>
<dbReference type="Pfam" id="PF24044">
    <property type="entry name" value="DUF7353"/>
    <property type="match status" value="1"/>
</dbReference>
<dbReference type="PANTHER" id="PTHR46384">
    <property type="entry name" value="MOTILE SPERM DOMAIN-CONTAINING PROTEIN 2"/>
    <property type="match status" value="1"/>
</dbReference>
<keyword evidence="6" id="KW-1185">Reference proteome</keyword>
<dbReference type="EMBL" id="LR877146">
    <property type="protein sequence ID" value="CAD2214034.1"/>
    <property type="molecule type" value="Genomic_DNA"/>
</dbReference>
<accession>A0A7G2C4F9</accession>
<keyword evidence="2" id="KW-0812">Transmembrane</keyword>
<evidence type="ECO:0000259" key="3">
    <source>
        <dbReference type="Pfam" id="PF00650"/>
    </source>
</evidence>
<feature type="transmembrane region" description="Helical" evidence="2">
    <location>
        <begin position="716"/>
        <end position="738"/>
    </location>
</feature>
<keyword evidence="2" id="KW-0472">Membrane</keyword>
<feature type="transmembrane region" description="Helical" evidence="2">
    <location>
        <begin position="801"/>
        <end position="822"/>
    </location>
</feature>
<dbReference type="VEuPathDB" id="TriTrypDB:ADEAN_000147800"/>